<keyword evidence="4 13" id="KW-0521">NADP</keyword>
<dbReference type="HAMAP" id="MF_00102">
    <property type="entry name" value="DapB"/>
    <property type="match status" value="1"/>
</dbReference>
<protein>
    <recommendedName>
        <fullName evidence="10 13">4-hydroxy-tetrahydrodipicolinate reductase</fullName>
        <shortName evidence="13">HTPA reductase</shortName>
        <ecNumber evidence="10 13">1.17.1.8</ecNumber>
    </recommendedName>
</protein>
<comment type="function">
    <text evidence="13">Catalyzes the conversion of 4-hydroxy-tetrahydrodipicolinate (HTPA) to tetrahydrodipicolinate.</text>
</comment>
<keyword evidence="17" id="KW-1185">Reference proteome</keyword>
<dbReference type="InterPro" id="IPR022663">
    <property type="entry name" value="DapB_C"/>
</dbReference>
<dbReference type="SUPFAM" id="SSF51735">
    <property type="entry name" value="NAD(P)-binding Rossmann-fold domains"/>
    <property type="match status" value="1"/>
</dbReference>
<evidence type="ECO:0000256" key="8">
    <source>
        <dbReference type="ARBA" id="ARBA00023154"/>
    </source>
</evidence>
<accession>A0ABQ6KDE7</accession>
<evidence type="ECO:0000256" key="6">
    <source>
        <dbReference type="ARBA" id="ARBA00023002"/>
    </source>
</evidence>
<dbReference type="Gene3D" id="3.40.50.720">
    <property type="entry name" value="NAD(P)-binding Rossmann-like Domain"/>
    <property type="match status" value="1"/>
</dbReference>
<keyword evidence="2 13" id="KW-0963">Cytoplasm</keyword>
<comment type="subcellular location">
    <subcellularLocation>
        <location evidence="13">Cytoplasm</location>
    </subcellularLocation>
</comment>
<comment type="subunit">
    <text evidence="13">Homotetramer.</text>
</comment>
<evidence type="ECO:0000313" key="17">
    <source>
        <dbReference type="Proteomes" id="UP001157034"/>
    </source>
</evidence>
<feature type="binding site" evidence="13">
    <location>
        <position position="38"/>
    </location>
    <ligand>
        <name>NAD(+)</name>
        <dbReference type="ChEBI" id="CHEBI:57540"/>
    </ligand>
</feature>
<organism evidence="16 17">
    <name type="scientific">Pseudolysinimonas kribbensis</name>
    <dbReference type="NCBI Taxonomy" id="433641"/>
    <lineage>
        <taxon>Bacteria</taxon>
        <taxon>Bacillati</taxon>
        <taxon>Actinomycetota</taxon>
        <taxon>Actinomycetes</taxon>
        <taxon>Micrococcales</taxon>
        <taxon>Microbacteriaceae</taxon>
        <taxon>Pseudolysinimonas</taxon>
    </lineage>
</organism>
<dbReference type="Proteomes" id="UP001157034">
    <property type="component" value="Unassembled WGS sequence"/>
</dbReference>
<evidence type="ECO:0000256" key="13">
    <source>
        <dbReference type="HAMAP-Rule" id="MF_00102"/>
    </source>
</evidence>
<dbReference type="InterPro" id="IPR022664">
    <property type="entry name" value="DapB_N_CS"/>
</dbReference>
<comment type="pathway">
    <text evidence="9 13">Amino-acid biosynthesis; L-lysine biosynthesis via DAP pathway; (S)-tetrahydrodipicolinate from L-aspartate: step 4/4.</text>
</comment>
<evidence type="ECO:0000256" key="7">
    <source>
        <dbReference type="ARBA" id="ARBA00023027"/>
    </source>
</evidence>
<dbReference type="PROSITE" id="PS01298">
    <property type="entry name" value="DAPB"/>
    <property type="match status" value="1"/>
</dbReference>
<dbReference type="PIRSF" id="PIRSF000161">
    <property type="entry name" value="DHPR"/>
    <property type="match status" value="1"/>
</dbReference>
<dbReference type="InterPro" id="IPR023940">
    <property type="entry name" value="DHDPR_bac"/>
</dbReference>
<evidence type="ECO:0000259" key="14">
    <source>
        <dbReference type="Pfam" id="PF01113"/>
    </source>
</evidence>
<feature type="active site" description="Proton donor" evidence="13">
    <location>
        <position position="136"/>
    </location>
</feature>
<feature type="binding site" evidence="13">
    <location>
        <begin position="9"/>
        <end position="14"/>
    </location>
    <ligand>
        <name>NAD(+)</name>
        <dbReference type="ChEBI" id="CHEBI:57540"/>
    </ligand>
</feature>
<proteinExistence type="inferred from homology"/>
<evidence type="ECO:0000256" key="12">
    <source>
        <dbReference type="ARBA" id="ARBA00049396"/>
    </source>
</evidence>
<evidence type="ECO:0000256" key="5">
    <source>
        <dbReference type="ARBA" id="ARBA00022915"/>
    </source>
</evidence>
<comment type="caution">
    <text evidence="16">The sequence shown here is derived from an EMBL/GenBank/DDBJ whole genome shotgun (WGS) entry which is preliminary data.</text>
</comment>
<sequence>MAVSVAVVGATGRMGSLAVRLIEATPDLELHTALGSADPLDGIAGADLVLDFTVPAVSPDVVSAALDHGIPALVGTSGWSADRIQTVRTRVDRMPELGVVIVPNFALGSVLATRFAALAAPYFDSIEIIEAHHTGKIDSPSGTSVRTAELIGQARAEAGPVAAPHADQRARGQQVASVPIHSLRMNGILAEQTVVMGGTGEVLRITHETLGDSSYEAGIVLGIRATPAVRGVVVGLENLLELGA</sequence>
<dbReference type="EMBL" id="BSVB01000001">
    <property type="protein sequence ID" value="GMA96754.1"/>
    <property type="molecule type" value="Genomic_DNA"/>
</dbReference>
<feature type="binding site" evidence="13">
    <location>
        <position position="133"/>
    </location>
    <ligand>
        <name>(S)-2,3,4,5-tetrahydrodipicolinate</name>
        <dbReference type="ChEBI" id="CHEBI:16845"/>
    </ligand>
</feature>
<dbReference type="Pfam" id="PF01113">
    <property type="entry name" value="DapB_N"/>
    <property type="match status" value="1"/>
</dbReference>
<feature type="binding site" evidence="13">
    <location>
        <begin position="102"/>
        <end position="105"/>
    </location>
    <ligand>
        <name>NAD(+)</name>
        <dbReference type="ChEBI" id="CHEBI:57540"/>
    </ligand>
</feature>
<feature type="binding site" evidence="13">
    <location>
        <begin position="75"/>
        <end position="77"/>
    </location>
    <ligand>
        <name>NAD(+)</name>
        <dbReference type="ChEBI" id="CHEBI:57540"/>
    </ligand>
</feature>
<comment type="caution">
    <text evidence="13">Was originally thought to be a dihydrodipicolinate reductase (DHDPR), catalyzing the conversion of dihydrodipicolinate to tetrahydrodipicolinate. However, it was shown in E.coli that the substrate of the enzymatic reaction is not dihydrodipicolinate (DHDP) but in fact (2S,4S)-4-hydroxy-2,3,4,5-tetrahydrodipicolinic acid (HTPA), the product released by the DapA-catalyzed reaction.</text>
</comment>
<dbReference type="InterPro" id="IPR036291">
    <property type="entry name" value="NAD(P)-bd_dom_sf"/>
</dbReference>
<feature type="active site" description="Proton donor/acceptor" evidence="13">
    <location>
        <position position="132"/>
    </location>
</feature>
<evidence type="ECO:0000256" key="11">
    <source>
        <dbReference type="ARBA" id="ARBA00049080"/>
    </source>
</evidence>
<keyword evidence="6 13" id="KW-0560">Oxidoreductase</keyword>
<dbReference type="SUPFAM" id="SSF55347">
    <property type="entry name" value="Glyceraldehyde-3-phosphate dehydrogenase-like, C-terminal domain"/>
    <property type="match status" value="1"/>
</dbReference>
<name>A0ABQ6KDE7_9MICO</name>
<dbReference type="InterPro" id="IPR000846">
    <property type="entry name" value="DapB_N"/>
</dbReference>
<gene>
    <name evidence="13 16" type="primary">dapB</name>
    <name evidence="16" type="ORF">GCM10025881_35780</name>
</gene>
<evidence type="ECO:0000313" key="16">
    <source>
        <dbReference type="EMBL" id="GMA96754.1"/>
    </source>
</evidence>
<dbReference type="Pfam" id="PF05173">
    <property type="entry name" value="DapB_C"/>
    <property type="match status" value="1"/>
</dbReference>
<evidence type="ECO:0000256" key="3">
    <source>
        <dbReference type="ARBA" id="ARBA00022605"/>
    </source>
</evidence>
<evidence type="ECO:0000256" key="4">
    <source>
        <dbReference type="ARBA" id="ARBA00022857"/>
    </source>
</evidence>
<feature type="domain" description="Dihydrodipicolinate reductase N-terminal" evidence="14">
    <location>
        <begin position="4"/>
        <end position="105"/>
    </location>
</feature>
<comment type="catalytic activity">
    <reaction evidence="11 13">
        <text>(S)-2,3,4,5-tetrahydrodipicolinate + NADP(+) + H2O = (2S,4S)-4-hydroxy-2,3,4,5-tetrahydrodipicolinate + NADPH + H(+)</text>
        <dbReference type="Rhea" id="RHEA:35331"/>
        <dbReference type="ChEBI" id="CHEBI:15377"/>
        <dbReference type="ChEBI" id="CHEBI:15378"/>
        <dbReference type="ChEBI" id="CHEBI:16845"/>
        <dbReference type="ChEBI" id="CHEBI:57783"/>
        <dbReference type="ChEBI" id="CHEBI:58349"/>
        <dbReference type="ChEBI" id="CHEBI:67139"/>
        <dbReference type="EC" id="1.17.1.8"/>
    </reaction>
</comment>
<dbReference type="PANTHER" id="PTHR20836:SF0">
    <property type="entry name" value="4-HYDROXY-TETRAHYDRODIPICOLINATE REDUCTASE 1, CHLOROPLASTIC-RELATED"/>
    <property type="match status" value="1"/>
</dbReference>
<feature type="binding site" evidence="13">
    <location>
        <begin position="142"/>
        <end position="143"/>
    </location>
    <ligand>
        <name>(S)-2,3,4,5-tetrahydrodipicolinate</name>
        <dbReference type="ChEBI" id="CHEBI:16845"/>
    </ligand>
</feature>
<comment type="caution">
    <text evidence="13">Lacks conserved residue(s) required for the propagation of feature annotation.</text>
</comment>
<keyword evidence="7 13" id="KW-0520">NAD</keyword>
<keyword evidence="8 13" id="KW-0457">Lysine biosynthesis</keyword>
<dbReference type="CDD" id="cd02274">
    <property type="entry name" value="DHDPR_N"/>
    <property type="match status" value="1"/>
</dbReference>
<feature type="domain" description="Dihydrodipicolinate reductase C-terminal" evidence="15">
    <location>
        <begin position="109"/>
        <end position="240"/>
    </location>
</feature>
<dbReference type="Gene3D" id="3.30.360.10">
    <property type="entry name" value="Dihydrodipicolinate Reductase, domain 2"/>
    <property type="match status" value="1"/>
</dbReference>
<evidence type="ECO:0000256" key="2">
    <source>
        <dbReference type="ARBA" id="ARBA00022490"/>
    </source>
</evidence>
<comment type="catalytic activity">
    <reaction evidence="12 13">
        <text>(S)-2,3,4,5-tetrahydrodipicolinate + NAD(+) + H2O = (2S,4S)-4-hydroxy-2,3,4,5-tetrahydrodipicolinate + NADH + H(+)</text>
        <dbReference type="Rhea" id="RHEA:35323"/>
        <dbReference type="ChEBI" id="CHEBI:15377"/>
        <dbReference type="ChEBI" id="CHEBI:15378"/>
        <dbReference type="ChEBI" id="CHEBI:16845"/>
        <dbReference type="ChEBI" id="CHEBI:57540"/>
        <dbReference type="ChEBI" id="CHEBI:57945"/>
        <dbReference type="ChEBI" id="CHEBI:67139"/>
        <dbReference type="EC" id="1.17.1.8"/>
    </reaction>
</comment>
<dbReference type="PANTHER" id="PTHR20836">
    <property type="entry name" value="DIHYDRODIPICOLINATE REDUCTASE"/>
    <property type="match status" value="1"/>
</dbReference>
<evidence type="ECO:0000256" key="10">
    <source>
        <dbReference type="ARBA" id="ARBA00038983"/>
    </source>
</evidence>
<keyword evidence="5 13" id="KW-0220">Diaminopimelate biosynthesis</keyword>
<evidence type="ECO:0000259" key="15">
    <source>
        <dbReference type="Pfam" id="PF05173"/>
    </source>
</evidence>
<evidence type="ECO:0000256" key="9">
    <source>
        <dbReference type="ARBA" id="ARBA00037922"/>
    </source>
</evidence>
<comment type="similarity">
    <text evidence="1 13">Belongs to the DapB family.</text>
</comment>
<dbReference type="NCBIfam" id="TIGR00036">
    <property type="entry name" value="dapB"/>
    <property type="match status" value="1"/>
</dbReference>
<evidence type="ECO:0000256" key="1">
    <source>
        <dbReference type="ARBA" id="ARBA00006642"/>
    </source>
</evidence>
<reference evidence="17" key="1">
    <citation type="journal article" date="2019" name="Int. J. Syst. Evol. Microbiol.">
        <title>The Global Catalogue of Microorganisms (GCM) 10K type strain sequencing project: providing services to taxonomists for standard genome sequencing and annotation.</title>
        <authorList>
            <consortium name="The Broad Institute Genomics Platform"/>
            <consortium name="The Broad Institute Genome Sequencing Center for Infectious Disease"/>
            <person name="Wu L."/>
            <person name="Ma J."/>
        </authorList>
    </citation>
    <scope>NUCLEOTIDE SEQUENCE [LARGE SCALE GENOMIC DNA]</scope>
    <source>
        <strain evidence="17">NBRC 108894</strain>
    </source>
</reference>
<keyword evidence="3 13" id="KW-0028">Amino-acid biosynthesis</keyword>
<dbReference type="EC" id="1.17.1.8" evidence="10 13"/>
<dbReference type="RefSeq" id="WP_284255270.1">
    <property type="nucleotide sequence ID" value="NZ_BAAAQO010000004.1"/>
</dbReference>